<dbReference type="AlphaFoldDB" id="A0A218XX05"/>
<feature type="compositionally biased region" description="Low complexity" evidence="1">
    <location>
        <begin position="139"/>
        <end position="154"/>
    </location>
</feature>
<feature type="region of interest" description="Disordered" evidence="1">
    <location>
        <begin position="409"/>
        <end position="431"/>
    </location>
</feature>
<reference evidence="4" key="1">
    <citation type="journal article" date="2017" name="Plant J.">
        <title>The pomegranate (Punica granatum L.) genome and the genomics of punicalagin biosynthesis.</title>
        <authorList>
            <person name="Qin G."/>
            <person name="Xu C."/>
            <person name="Ming R."/>
            <person name="Tang H."/>
            <person name="Guyot R."/>
            <person name="Kramer E.M."/>
            <person name="Hu Y."/>
            <person name="Yi X."/>
            <person name="Qi Y."/>
            <person name="Xu X."/>
            <person name="Gao Z."/>
            <person name="Pan H."/>
            <person name="Jian J."/>
            <person name="Tian Y."/>
            <person name="Yue Z."/>
            <person name="Xu Y."/>
        </authorList>
    </citation>
    <scope>NUCLEOTIDE SEQUENCE [LARGE SCALE GENOMIC DNA]</scope>
    <source>
        <strain evidence="4">cv. Dabenzi</strain>
    </source>
</reference>
<dbReference type="InterPro" id="IPR001251">
    <property type="entry name" value="CRAL-TRIO_dom"/>
</dbReference>
<accession>A0A218XX05</accession>
<dbReference type="PANTHER" id="PTHR47041">
    <property type="entry name" value="SEC14 CYTOSOLIC FACTOR FAMILY PROTEIN / PHOSPHOGLYCERIDE TRANSFER FAMILY PROTEIN"/>
    <property type="match status" value="1"/>
</dbReference>
<protein>
    <recommendedName>
        <fullName evidence="2">CRAL-TRIO domain-containing protein</fullName>
    </recommendedName>
</protein>
<dbReference type="PANTHER" id="PTHR47041:SF2">
    <property type="entry name" value="SEC14 CYTOSOLIC FACTOR FAMILY PROTEIN _ PHOSPHOGLYCERIDE TRANSFER FAMILY PROTEIN"/>
    <property type="match status" value="1"/>
</dbReference>
<dbReference type="Proteomes" id="UP000197138">
    <property type="component" value="Unassembled WGS sequence"/>
</dbReference>
<evidence type="ECO:0000313" key="3">
    <source>
        <dbReference type="EMBL" id="OWM89308.1"/>
    </source>
</evidence>
<dbReference type="InterPro" id="IPR036865">
    <property type="entry name" value="CRAL-TRIO_dom_sf"/>
</dbReference>
<evidence type="ECO:0000256" key="1">
    <source>
        <dbReference type="SAM" id="MobiDB-lite"/>
    </source>
</evidence>
<dbReference type="Gene3D" id="3.40.525.10">
    <property type="entry name" value="CRAL-TRIO lipid binding domain"/>
    <property type="match status" value="1"/>
</dbReference>
<dbReference type="EMBL" id="MTKT01000666">
    <property type="protein sequence ID" value="OWM89308.1"/>
    <property type="molecule type" value="Genomic_DNA"/>
</dbReference>
<feature type="domain" description="CRAL-TRIO" evidence="2">
    <location>
        <begin position="238"/>
        <end position="398"/>
    </location>
</feature>
<feature type="compositionally biased region" description="Basic and acidic residues" evidence="1">
    <location>
        <begin position="465"/>
        <end position="480"/>
    </location>
</feature>
<dbReference type="PROSITE" id="PS50191">
    <property type="entry name" value="CRAL_TRIO"/>
    <property type="match status" value="1"/>
</dbReference>
<dbReference type="Pfam" id="PF00650">
    <property type="entry name" value="CRAL_TRIO"/>
    <property type="match status" value="1"/>
</dbReference>
<proteinExistence type="predicted"/>
<feature type="region of interest" description="Disordered" evidence="1">
    <location>
        <begin position="135"/>
        <end position="154"/>
    </location>
</feature>
<gene>
    <name evidence="3" type="ORF">CDL15_Pgr024053</name>
</gene>
<organism evidence="3 4">
    <name type="scientific">Punica granatum</name>
    <name type="common">Pomegranate</name>
    <dbReference type="NCBI Taxonomy" id="22663"/>
    <lineage>
        <taxon>Eukaryota</taxon>
        <taxon>Viridiplantae</taxon>
        <taxon>Streptophyta</taxon>
        <taxon>Embryophyta</taxon>
        <taxon>Tracheophyta</taxon>
        <taxon>Spermatophyta</taxon>
        <taxon>Magnoliopsida</taxon>
        <taxon>eudicotyledons</taxon>
        <taxon>Gunneridae</taxon>
        <taxon>Pentapetalae</taxon>
        <taxon>rosids</taxon>
        <taxon>malvids</taxon>
        <taxon>Myrtales</taxon>
        <taxon>Lythraceae</taxon>
        <taxon>Punica</taxon>
    </lineage>
</organism>
<feature type="region of interest" description="Disordered" evidence="1">
    <location>
        <begin position="463"/>
        <end position="495"/>
    </location>
</feature>
<evidence type="ECO:0000313" key="4">
    <source>
        <dbReference type="Proteomes" id="UP000197138"/>
    </source>
</evidence>
<dbReference type="SUPFAM" id="SSF52087">
    <property type="entry name" value="CRAL/TRIO domain"/>
    <property type="match status" value="1"/>
</dbReference>
<sequence>MEDQKSSLSRNSDIASVVPGKRAPTRTLVASRPKAFPGGAYKHIASLRHGEIGSGVVGRAAFFLLKVAALEGFRRLSKAKCPFAWRGLQALQLLCYPPLKWIQHWAPFRGLIKTMQALSRPLLVLSIATAFSDHEESSSENSESNSDSQSYSDVSLDPVSVQSASDTSLCNEAPRVASENWLICLHKELQNQGISLPDRINDDELRRFYVAANGDFSCLLSSVKKTVRWRDTYRILTEDELKMWSDMLFWHGFDVKNRPCLIVRLGRACFSVPSHERPRFAQAVISQVEHGVLSLVDAENGQITVLVDCEGLPPYRIPMQMLRSCFSLLQDHYPNRLGCLFVIRLPPVVRVIAQTLIQVLRPTTREKLRIEGEMYLKVLSECLQMLPAYLGGKCGCEKCRNPGNHSMHPFSDGPSWSNSMPDGSEREGSEDLAPNYLMKESDMDSEDTFNQVGYMIPRVVPLQHPEIKEQKDHAEDRQEPDSSICRRSLLSTGLS</sequence>
<dbReference type="CDD" id="cd00170">
    <property type="entry name" value="SEC14"/>
    <property type="match status" value="1"/>
</dbReference>
<evidence type="ECO:0000259" key="2">
    <source>
        <dbReference type="PROSITE" id="PS50191"/>
    </source>
</evidence>
<dbReference type="SMART" id="SM00516">
    <property type="entry name" value="SEC14"/>
    <property type="match status" value="1"/>
</dbReference>
<name>A0A218XX05_PUNGR</name>
<comment type="caution">
    <text evidence="3">The sequence shown here is derived from an EMBL/GenBank/DDBJ whole genome shotgun (WGS) entry which is preliminary data.</text>
</comment>